<comment type="caution">
    <text evidence="3">The sequence shown here is derived from an EMBL/GenBank/DDBJ whole genome shotgun (WGS) entry which is preliminary data.</text>
</comment>
<evidence type="ECO:0000313" key="4">
    <source>
        <dbReference type="Proteomes" id="UP000652761"/>
    </source>
</evidence>
<organism evidence="3 4">
    <name type="scientific">Colocasia esculenta</name>
    <name type="common">Wild taro</name>
    <name type="synonym">Arum esculentum</name>
    <dbReference type="NCBI Taxonomy" id="4460"/>
    <lineage>
        <taxon>Eukaryota</taxon>
        <taxon>Viridiplantae</taxon>
        <taxon>Streptophyta</taxon>
        <taxon>Embryophyta</taxon>
        <taxon>Tracheophyta</taxon>
        <taxon>Spermatophyta</taxon>
        <taxon>Magnoliopsida</taxon>
        <taxon>Liliopsida</taxon>
        <taxon>Araceae</taxon>
        <taxon>Aroideae</taxon>
        <taxon>Colocasieae</taxon>
        <taxon>Colocasia</taxon>
    </lineage>
</organism>
<dbReference type="InterPro" id="IPR012337">
    <property type="entry name" value="RNaseH-like_sf"/>
</dbReference>
<feature type="compositionally biased region" description="Polar residues" evidence="1">
    <location>
        <begin position="1"/>
        <end position="18"/>
    </location>
</feature>
<reference evidence="3" key="1">
    <citation type="submission" date="2017-07" db="EMBL/GenBank/DDBJ databases">
        <title>Taro Niue Genome Assembly and Annotation.</title>
        <authorList>
            <person name="Atibalentja N."/>
            <person name="Keating K."/>
            <person name="Fields C.J."/>
        </authorList>
    </citation>
    <scope>NUCLEOTIDE SEQUENCE</scope>
    <source>
        <strain evidence="3">Niue_2</strain>
        <tissue evidence="3">Leaf</tissue>
    </source>
</reference>
<dbReference type="Pfam" id="PF13456">
    <property type="entry name" value="RVT_3"/>
    <property type="match status" value="1"/>
</dbReference>
<proteinExistence type="predicted"/>
<dbReference type="AlphaFoldDB" id="A0A843VTV5"/>
<evidence type="ECO:0000259" key="2">
    <source>
        <dbReference type="Pfam" id="PF13456"/>
    </source>
</evidence>
<accession>A0A843VTV5</accession>
<dbReference type="CDD" id="cd06222">
    <property type="entry name" value="RNase_H_like"/>
    <property type="match status" value="1"/>
</dbReference>
<sequence>MAQYSPTRHSSPGATRPQTRPADSEQEPRAGHLQAPRVISGHPVTCVAQASPAEQHWLEACLNFVNSKHRASGLATEQSPCSVPPKHEEQQSLSPISDGYAHDAARAPRSSGALTTGNRARFQEQIMSAKHIVNRCMLSIRAVGTSFRAVGTSFKLQKLSQLWLTALRQIGGGHEYIKVNIPTVVKWLHPSPGRLKLNVDGAFKLAAGGAGGGGILRDHKGICVFAFAKNYQGIISILAAEALALCDGLTICCSKGFMDIVVETDSLNLVQIVTGQIPHPWELSCILQDVDVITQKIKAQIKHVPREANQVAHSLASYGCFAEHVIIWDSGAVLPHVVKGPYCLDKVGCHTFRP</sequence>
<dbReference type="Proteomes" id="UP000652761">
    <property type="component" value="Unassembled WGS sequence"/>
</dbReference>
<evidence type="ECO:0000256" key="1">
    <source>
        <dbReference type="SAM" id="MobiDB-lite"/>
    </source>
</evidence>
<dbReference type="GO" id="GO:0003676">
    <property type="term" value="F:nucleic acid binding"/>
    <property type="evidence" value="ECO:0007669"/>
    <property type="project" value="InterPro"/>
</dbReference>
<dbReference type="Gene3D" id="3.30.420.10">
    <property type="entry name" value="Ribonuclease H-like superfamily/Ribonuclease H"/>
    <property type="match status" value="1"/>
</dbReference>
<feature type="region of interest" description="Disordered" evidence="1">
    <location>
        <begin position="1"/>
        <end position="32"/>
    </location>
</feature>
<feature type="domain" description="RNase H type-1" evidence="2">
    <location>
        <begin position="198"/>
        <end position="318"/>
    </location>
</feature>
<dbReference type="PANTHER" id="PTHR47723:SF19">
    <property type="entry name" value="POLYNUCLEOTIDYL TRANSFERASE, RIBONUCLEASE H-LIKE SUPERFAMILY PROTEIN"/>
    <property type="match status" value="1"/>
</dbReference>
<keyword evidence="4" id="KW-1185">Reference proteome</keyword>
<dbReference type="InterPro" id="IPR002156">
    <property type="entry name" value="RNaseH_domain"/>
</dbReference>
<dbReference type="InterPro" id="IPR053151">
    <property type="entry name" value="RNase_H-like"/>
</dbReference>
<protein>
    <recommendedName>
        <fullName evidence="2">RNase H type-1 domain-containing protein</fullName>
    </recommendedName>
</protein>
<dbReference type="PANTHER" id="PTHR47723">
    <property type="entry name" value="OS05G0353850 PROTEIN"/>
    <property type="match status" value="1"/>
</dbReference>
<dbReference type="GO" id="GO:0004523">
    <property type="term" value="F:RNA-DNA hybrid ribonuclease activity"/>
    <property type="evidence" value="ECO:0007669"/>
    <property type="project" value="InterPro"/>
</dbReference>
<dbReference type="OrthoDB" id="1751471at2759"/>
<dbReference type="EMBL" id="NMUH01001816">
    <property type="protein sequence ID" value="MQL95653.1"/>
    <property type="molecule type" value="Genomic_DNA"/>
</dbReference>
<feature type="region of interest" description="Disordered" evidence="1">
    <location>
        <begin position="75"/>
        <end position="94"/>
    </location>
</feature>
<dbReference type="InterPro" id="IPR036397">
    <property type="entry name" value="RNaseH_sf"/>
</dbReference>
<dbReference type="SUPFAM" id="SSF53098">
    <property type="entry name" value="Ribonuclease H-like"/>
    <property type="match status" value="1"/>
</dbReference>
<dbReference type="InterPro" id="IPR044730">
    <property type="entry name" value="RNase_H-like_dom_plant"/>
</dbReference>
<gene>
    <name evidence="3" type="ORF">Taro_028308</name>
</gene>
<evidence type="ECO:0000313" key="3">
    <source>
        <dbReference type="EMBL" id="MQL95653.1"/>
    </source>
</evidence>
<name>A0A843VTV5_COLES</name>